<organism evidence="2 3">
    <name type="scientific">Edaphochlamys debaryana</name>
    <dbReference type="NCBI Taxonomy" id="47281"/>
    <lineage>
        <taxon>Eukaryota</taxon>
        <taxon>Viridiplantae</taxon>
        <taxon>Chlorophyta</taxon>
        <taxon>core chlorophytes</taxon>
        <taxon>Chlorophyceae</taxon>
        <taxon>CS clade</taxon>
        <taxon>Chlamydomonadales</taxon>
        <taxon>Chlamydomonadales incertae sedis</taxon>
        <taxon>Edaphochlamys</taxon>
    </lineage>
</organism>
<evidence type="ECO:0000256" key="1">
    <source>
        <dbReference type="SAM" id="MobiDB-lite"/>
    </source>
</evidence>
<evidence type="ECO:0000313" key="3">
    <source>
        <dbReference type="Proteomes" id="UP000612055"/>
    </source>
</evidence>
<feature type="region of interest" description="Disordered" evidence="1">
    <location>
        <begin position="337"/>
        <end position="356"/>
    </location>
</feature>
<dbReference type="AlphaFoldDB" id="A0A836C5X0"/>
<comment type="caution">
    <text evidence="2">The sequence shown here is derived from an EMBL/GenBank/DDBJ whole genome shotgun (WGS) entry which is preliminary data.</text>
</comment>
<protein>
    <submittedName>
        <fullName evidence="2">Uncharacterized protein</fullName>
    </submittedName>
</protein>
<dbReference type="OrthoDB" id="547695at2759"/>
<feature type="region of interest" description="Disordered" evidence="1">
    <location>
        <begin position="130"/>
        <end position="176"/>
    </location>
</feature>
<proteinExistence type="predicted"/>
<feature type="compositionally biased region" description="Polar residues" evidence="1">
    <location>
        <begin position="154"/>
        <end position="166"/>
    </location>
</feature>
<reference evidence="2" key="1">
    <citation type="journal article" date="2020" name="bioRxiv">
        <title>Comparative genomics of Chlamydomonas.</title>
        <authorList>
            <person name="Craig R.J."/>
            <person name="Hasan A.R."/>
            <person name="Ness R.W."/>
            <person name="Keightley P.D."/>
        </authorList>
    </citation>
    <scope>NUCLEOTIDE SEQUENCE</scope>
    <source>
        <strain evidence="2">CCAP 11/70</strain>
    </source>
</reference>
<name>A0A836C5X0_9CHLO</name>
<feature type="compositionally biased region" description="Low complexity" evidence="1">
    <location>
        <begin position="337"/>
        <end position="351"/>
    </location>
</feature>
<evidence type="ECO:0000313" key="2">
    <source>
        <dbReference type="EMBL" id="KAG2501280.1"/>
    </source>
</evidence>
<accession>A0A836C5X0</accession>
<dbReference type="EMBL" id="JAEHOE010000002">
    <property type="protein sequence ID" value="KAG2501280.1"/>
    <property type="molecule type" value="Genomic_DNA"/>
</dbReference>
<gene>
    <name evidence="2" type="ORF">HYH03_001082</name>
</gene>
<sequence length="613" mass="62996">MYGYLGETSGYSPASMPELDVQGMGGINCTYQLVYDRYNEGGRSMTKFSYPSLLRFQVYHPGVSKPTIYVQLDQGIYPIDMEALLLQRVEGDTLWTVARLTRDSREIAENVRNLLFTDKTSRDTWGCPANEAPAWSQQQLPGAGVATPSPGPNTPNATSGSATAGLSTDGGPFSGPIVAEAEWNETQLAALSSFGGWDAERPPRDMAPVASPGYPVCTLLLIGATTPLGAPQPTAPPQTASLACTGSSSAGGPASSGVAVAVGALLRPHLTVDGATLLDTQAPHPWGVAFRGLERLQLRDSALSSMPLSPLGPIVSCEACGLVELVNVTLSSLSADASSSTAPTSSGPGAAVTGTASSIRKTAAEAAPSTGAQGVMQLTGVRGVALRDSECTGVTGAQGWACLLAEFSAAALNGSHAPSAGLGGLHLAIVGCTFERNEVLDALEQPSAALPPSLRPSGTNATSWGAVVVTQEAVAGEREVPTTNATDGARPTLAGLHIGTWDSKFASNRGVSGSVLASLVPTTRLAVVNTSVVDNTASGLGGAFYVHRLHRANGGPIASQLLFTSGTVLQRNSAMRGGVVYTGSGEVDMIVFSNQTRVLDNSVNDTGKTSWPE</sequence>
<dbReference type="Proteomes" id="UP000612055">
    <property type="component" value="Unassembled WGS sequence"/>
</dbReference>
<keyword evidence="3" id="KW-1185">Reference proteome</keyword>